<organism evidence="3 4">
    <name type="scientific">Linum tenue</name>
    <dbReference type="NCBI Taxonomy" id="586396"/>
    <lineage>
        <taxon>Eukaryota</taxon>
        <taxon>Viridiplantae</taxon>
        <taxon>Streptophyta</taxon>
        <taxon>Embryophyta</taxon>
        <taxon>Tracheophyta</taxon>
        <taxon>Spermatophyta</taxon>
        <taxon>Magnoliopsida</taxon>
        <taxon>eudicotyledons</taxon>
        <taxon>Gunneridae</taxon>
        <taxon>Pentapetalae</taxon>
        <taxon>rosids</taxon>
        <taxon>fabids</taxon>
        <taxon>Malpighiales</taxon>
        <taxon>Linaceae</taxon>
        <taxon>Linum</taxon>
    </lineage>
</organism>
<keyword evidence="4" id="KW-1185">Reference proteome</keyword>
<dbReference type="AlphaFoldDB" id="A0AAV0GS83"/>
<accession>A0AAV0GS83</accession>
<dbReference type="InterPro" id="IPR045087">
    <property type="entry name" value="Cu-oxidase_fam"/>
</dbReference>
<dbReference type="Pfam" id="PF07732">
    <property type="entry name" value="Cu-oxidase_3"/>
    <property type="match status" value="1"/>
</dbReference>
<dbReference type="InterPro" id="IPR008972">
    <property type="entry name" value="Cupredoxin"/>
</dbReference>
<gene>
    <name evidence="3" type="ORF">LITE_LOCUS614</name>
</gene>
<feature type="domain" description="Plastocyanin-like" evidence="2">
    <location>
        <begin position="6"/>
        <end position="64"/>
    </location>
</feature>
<dbReference type="GO" id="GO:0005507">
    <property type="term" value="F:copper ion binding"/>
    <property type="evidence" value="ECO:0007669"/>
    <property type="project" value="InterPro"/>
</dbReference>
<dbReference type="EMBL" id="CAMGYJ010000002">
    <property type="protein sequence ID" value="CAI0375487.1"/>
    <property type="molecule type" value="Genomic_DNA"/>
</dbReference>
<dbReference type="PANTHER" id="PTHR11709">
    <property type="entry name" value="MULTI-COPPER OXIDASE"/>
    <property type="match status" value="1"/>
</dbReference>
<sequence>MAVTLRRFSVTDGPVYITQCPIQPGRKFNQRVEFSTEEGTLWWHAHSEWTRATVHGAIVVYPKEGSTYPFPKPHAEVPIIFGEWWKSGVFEIYDEFLRFGGDPNVSDAITINGQPGDLFPCSKPGICV</sequence>
<evidence type="ECO:0000259" key="2">
    <source>
        <dbReference type="Pfam" id="PF07732"/>
    </source>
</evidence>
<comment type="similarity">
    <text evidence="1">Belongs to the multicopper oxidase family.</text>
</comment>
<comment type="caution">
    <text evidence="3">The sequence shown here is derived from an EMBL/GenBank/DDBJ whole genome shotgun (WGS) entry which is preliminary data.</text>
</comment>
<reference evidence="3" key="1">
    <citation type="submission" date="2022-08" db="EMBL/GenBank/DDBJ databases">
        <authorList>
            <person name="Gutierrez-Valencia J."/>
        </authorList>
    </citation>
    <scope>NUCLEOTIDE SEQUENCE</scope>
</reference>
<name>A0AAV0GS83_9ROSI</name>
<proteinExistence type="inferred from homology"/>
<dbReference type="GO" id="GO:0016491">
    <property type="term" value="F:oxidoreductase activity"/>
    <property type="evidence" value="ECO:0007669"/>
    <property type="project" value="TreeGrafter"/>
</dbReference>
<evidence type="ECO:0000256" key="1">
    <source>
        <dbReference type="ARBA" id="ARBA00010609"/>
    </source>
</evidence>
<dbReference type="Gene3D" id="2.60.40.420">
    <property type="entry name" value="Cupredoxins - blue copper proteins"/>
    <property type="match status" value="1"/>
</dbReference>
<dbReference type="InterPro" id="IPR011707">
    <property type="entry name" value="Cu-oxidase-like_N"/>
</dbReference>
<dbReference type="PANTHER" id="PTHR11709:SF443">
    <property type="entry name" value="LACCASE-15"/>
    <property type="match status" value="1"/>
</dbReference>
<protein>
    <recommendedName>
        <fullName evidence="2">Plastocyanin-like domain-containing protein</fullName>
    </recommendedName>
</protein>
<dbReference type="Proteomes" id="UP001154282">
    <property type="component" value="Unassembled WGS sequence"/>
</dbReference>
<evidence type="ECO:0000313" key="4">
    <source>
        <dbReference type="Proteomes" id="UP001154282"/>
    </source>
</evidence>
<dbReference type="SUPFAM" id="SSF49503">
    <property type="entry name" value="Cupredoxins"/>
    <property type="match status" value="2"/>
</dbReference>
<evidence type="ECO:0000313" key="3">
    <source>
        <dbReference type="EMBL" id="CAI0375487.1"/>
    </source>
</evidence>